<accession>A0ABQ9IJS2</accession>
<dbReference type="InterPro" id="IPR050951">
    <property type="entry name" value="Retrovirus_Pol_polyprotein"/>
</dbReference>
<dbReference type="Proteomes" id="UP001159363">
    <property type="component" value="Chromosome 1"/>
</dbReference>
<sequence length="78" mass="8972">MCKLRACECGFCPGITEEIEDFVSNCKLDGKESQVNKEVPSRPWQVVAADILHFQVREYLLVVDAYSKYLECSHLQNF</sequence>
<comment type="caution">
    <text evidence="1">The sequence shown here is derived from an EMBL/GenBank/DDBJ whole genome shotgun (WGS) entry which is preliminary data.</text>
</comment>
<protein>
    <submittedName>
        <fullName evidence="1">Uncharacterized protein</fullName>
    </submittedName>
</protein>
<gene>
    <name evidence="1" type="ORF">PR048_002287</name>
</gene>
<dbReference type="PANTHER" id="PTHR37984:SF5">
    <property type="entry name" value="PROTEIN NYNRIN-LIKE"/>
    <property type="match status" value="1"/>
</dbReference>
<evidence type="ECO:0000313" key="2">
    <source>
        <dbReference type="Proteomes" id="UP001159363"/>
    </source>
</evidence>
<evidence type="ECO:0000313" key="1">
    <source>
        <dbReference type="EMBL" id="KAJ8896941.1"/>
    </source>
</evidence>
<proteinExistence type="predicted"/>
<keyword evidence="2" id="KW-1185">Reference proteome</keyword>
<name>A0ABQ9IJS2_9NEOP</name>
<organism evidence="1 2">
    <name type="scientific">Dryococelus australis</name>
    <dbReference type="NCBI Taxonomy" id="614101"/>
    <lineage>
        <taxon>Eukaryota</taxon>
        <taxon>Metazoa</taxon>
        <taxon>Ecdysozoa</taxon>
        <taxon>Arthropoda</taxon>
        <taxon>Hexapoda</taxon>
        <taxon>Insecta</taxon>
        <taxon>Pterygota</taxon>
        <taxon>Neoptera</taxon>
        <taxon>Polyneoptera</taxon>
        <taxon>Phasmatodea</taxon>
        <taxon>Verophasmatodea</taxon>
        <taxon>Anareolatae</taxon>
        <taxon>Phasmatidae</taxon>
        <taxon>Eurycanthinae</taxon>
        <taxon>Dryococelus</taxon>
    </lineage>
</organism>
<reference evidence="1 2" key="1">
    <citation type="submission" date="2023-02" db="EMBL/GenBank/DDBJ databases">
        <title>LHISI_Scaffold_Assembly.</title>
        <authorList>
            <person name="Stuart O.P."/>
            <person name="Cleave R."/>
            <person name="Magrath M.J.L."/>
            <person name="Mikheyev A.S."/>
        </authorList>
    </citation>
    <scope>NUCLEOTIDE SEQUENCE [LARGE SCALE GENOMIC DNA]</scope>
    <source>
        <strain evidence="1">Daus_M_001</strain>
        <tissue evidence="1">Leg muscle</tissue>
    </source>
</reference>
<dbReference type="EMBL" id="JARBHB010000001">
    <property type="protein sequence ID" value="KAJ8896941.1"/>
    <property type="molecule type" value="Genomic_DNA"/>
</dbReference>
<dbReference type="PANTHER" id="PTHR37984">
    <property type="entry name" value="PROTEIN CBG26694"/>
    <property type="match status" value="1"/>
</dbReference>